<dbReference type="PANTHER" id="PTHR46033:SF8">
    <property type="entry name" value="PROTEIN MAINTENANCE OF MERISTEMS-LIKE"/>
    <property type="match status" value="1"/>
</dbReference>
<dbReference type="GO" id="GO:0010073">
    <property type="term" value="P:meristem maintenance"/>
    <property type="evidence" value="ECO:0007669"/>
    <property type="project" value="InterPro"/>
</dbReference>
<dbReference type="Pfam" id="PF10536">
    <property type="entry name" value="PMD"/>
    <property type="match status" value="1"/>
</dbReference>
<feature type="domain" description="Aminotransferase-like plant mobile" evidence="1">
    <location>
        <begin position="33"/>
        <end position="93"/>
    </location>
</feature>
<dbReference type="InterPro" id="IPR044824">
    <property type="entry name" value="MAIN-like"/>
</dbReference>
<dbReference type="InterPro" id="IPR019557">
    <property type="entry name" value="AminoTfrase-like_pln_mobile"/>
</dbReference>
<dbReference type="AlphaFoldDB" id="A0A445B5P5"/>
<evidence type="ECO:0000313" key="2">
    <source>
        <dbReference type="EMBL" id="RYR33946.1"/>
    </source>
</evidence>
<dbReference type="EMBL" id="SDMP01000010">
    <property type="protein sequence ID" value="RYR33946.1"/>
    <property type="molecule type" value="Genomic_DNA"/>
</dbReference>
<dbReference type="Proteomes" id="UP000289738">
    <property type="component" value="Chromosome A10"/>
</dbReference>
<keyword evidence="3" id="KW-1185">Reference proteome</keyword>
<gene>
    <name evidence="2" type="ORF">Ahy_A10g048637</name>
</gene>
<accession>A0A445B5P5</accession>
<evidence type="ECO:0000313" key="3">
    <source>
        <dbReference type="Proteomes" id="UP000289738"/>
    </source>
</evidence>
<evidence type="ECO:0000259" key="1">
    <source>
        <dbReference type="Pfam" id="PF10536"/>
    </source>
</evidence>
<dbReference type="PANTHER" id="PTHR46033">
    <property type="entry name" value="PROTEIN MAIN-LIKE 2"/>
    <property type="match status" value="1"/>
</dbReference>
<proteinExistence type="predicted"/>
<organism evidence="2 3">
    <name type="scientific">Arachis hypogaea</name>
    <name type="common">Peanut</name>
    <dbReference type="NCBI Taxonomy" id="3818"/>
    <lineage>
        <taxon>Eukaryota</taxon>
        <taxon>Viridiplantae</taxon>
        <taxon>Streptophyta</taxon>
        <taxon>Embryophyta</taxon>
        <taxon>Tracheophyta</taxon>
        <taxon>Spermatophyta</taxon>
        <taxon>Magnoliopsida</taxon>
        <taxon>eudicotyledons</taxon>
        <taxon>Gunneridae</taxon>
        <taxon>Pentapetalae</taxon>
        <taxon>rosids</taxon>
        <taxon>fabids</taxon>
        <taxon>Fabales</taxon>
        <taxon>Fabaceae</taxon>
        <taxon>Papilionoideae</taxon>
        <taxon>50 kb inversion clade</taxon>
        <taxon>dalbergioids sensu lato</taxon>
        <taxon>Dalbergieae</taxon>
        <taxon>Pterocarpus clade</taxon>
        <taxon>Arachis</taxon>
    </lineage>
</organism>
<name>A0A445B5P5_ARAHY</name>
<comment type="caution">
    <text evidence="2">The sequence shown here is derived from an EMBL/GenBank/DDBJ whole genome shotgun (WGS) entry which is preliminary data.</text>
</comment>
<protein>
    <recommendedName>
        <fullName evidence="1">Aminotransferase-like plant mobile domain-containing protein</fullName>
    </recommendedName>
</protein>
<reference evidence="2 3" key="1">
    <citation type="submission" date="2019-01" db="EMBL/GenBank/DDBJ databases">
        <title>Sequencing of cultivated peanut Arachis hypogaea provides insights into genome evolution and oil improvement.</title>
        <authorList>
            <person name="Chen X."/>
        </authorList>
    </citation>
    <scope>NUCLEOTIDE SEQUENCE [LARGE SCALE GENOMIC DNA]</scope>
    <source>
        <strain evidence="3">cv. Fuhuasheng</strain>
        <tissue evidence="2">Leaves</tissue>
    </source>
</reference>
<sequence>MLESSHGSQQADAPPPPPIVWMMIWPDSETTLYLLVRLNNYWFKLDKPFVSTFVKRWHLETYTFHILFEKCTIMLQDVAYQLAWAIDGEAISGYLAYFPQFTSDGKPIWEWFEELLSKLSSSRCIK</sequence>